<dbReference type="InterPro" id="IPR012577">
    <property type="entry name" value="NIPSNAP"/>
</dbReference>
<dbReference type="RefSeq" id="WP_093095283.1">
    <property type="nucleotide sequence ID" value="NZ_FNGK01000001.1"/>
</dbReference>
<evidence type="ECO:0000259" key="1">
    <source>
        <dbReference type="Pfam" id="PF07978"/>
    </source>
</evidence>
<organism evidence="2 3">
    <name type="scientific">Sphingobacterium mizutaii</name>
    <dbReference type="NCBI Taxonomy" id="1010"/>
    <lineage>
        <taxon>Bacteria</taxon>
        <taxon>Pseudomonadati</taxon>
        <taxon>Bacteroidota</taxon>
        <taxon>Sphingobacteriia</taxon>
        <taxon>Sphingobacteriales</taxon>
        <taxon>Sphingobacteriaceae</taxon>
        <taxon>Sphingobacterium</taxon>
    </lineage>
</organism>
<proteinExistence type="predicted"/>
<dbReference type="Pfam" id="PF07978">
    <property type="entry name" value="NIPSNAP"/>
    <property type="match status" value="1"/>
</dbReference>
<dbReference type="SUPFAM" id="SSF54909">
    <property type="entry name" value="Dimeric alpha+beta barrel"/>
    <property type="match status" value="1"/>
</dbReference>
<gene>
    <name evidence="2" type="ORF">SAMEA4412673_01421</name>
</gene>
<name>A0AAJ4XA47_9SPHI</name>
<sequence length="263" mass="30199">MSKSIQSVFCRLRIVAVFLFLLIQGTSLAAAKTTYIQLRVYHFQNSQQEQQLDQYLGNAYLPALHKLGFKQVAVFKPLKNSENVDKLVYVLTYSERLENFAKLDVNLEKDKQYLEAGKAYLDLAHSNAPFQRIETILMRAFDGMPFVELPKLKAAKSERVYELRSYEGPTEKLAANKVSMFNNGEIDIFKKLNFNAVFYGQVIAGSTMPNLMYLTTFENMADREEHWKAFGPLYKPMSEMPQYQNNVSKNVTILCAPTAYSDY</sequence>
<dbReference type="KEGG" id="smiz:4412673_01421"/>
<feature type="domain" description="NIPSNAP" evidence="1">
    <location>
        <begin position="161"/>
        <end position="261"/>
    </location>
</feature>
<dbReference type="EMBL" id="LT906468">
    <property type="protein sequence ID" value="SNV47799.1"/>
    <property type="molecule type" value="Genomic_DNA"/>
</dbReference>
<dbReference type="Gene3D" id="3.30.70.100">
    <property type="match status" value="2"/>
</dbReference>
<accession>A0AAJ4XA47</accession>
<evidence type="ECO:0000313" key="3">
    <source>
        <dbReference type="Proteomes" id="UP000215355"/>
    </source>
</evidence>
<reference evidence="2 3" key="1">
    <citation type="submission" date="2017-06" db="EMBL/GenBank/DDBJ databases">
        <authorList>
            <consortium name="Pathogen Informatics"/>
        </authorList>
    </citation>
    <scope>NUCLEOTIDE SEQUENCE [LARGE SCALE GENOMIC DNA]</scope>
    <source>
        <strain evidence="2 3">NCTC12149</strain>
    </source>
</reference>
<dbReference type="Proteomes" id="UP000215355">
    <property type="component" value="Chromosome 1"/>
</dbReference>
<evidence type="ECO:0000313" key="2">
    <source>
        <dbReference type="EMBL" id="SNV47799.1"/>
    </source>
</evidence>
<dbReference type="AlphaFoldDB" id="A0AAJ4XA47"/>
<protein>
    <submittedName>
        <fullName evidence="2">NIPSNAP</fullName>
    </submittedName>
</protein>
<dbReference type="InterPro" id="IPR011008">
    <property type="entry name" value="Dimeric_a/b-barrel"/>
</dbReference>